<name>A0ABT0XT81_9ACTN</name>
<dbReference type="InterPro" id="IPR002372">
    <property type="entry name" value="PQQ_rpt_dom"/>
</dbReference>
<dbReference type="SUPFAM" id="SSF50998">
    <property type="entry name" value="Quinoprotein alcohol dehydrogenase-like"/>
    <property type="match status" value="1"/>
</dbReference>
<evidence type="ECO:0000313" key="4">
    <source>
        <dbReference type="Proteomes" id="UP001523216"/>
    </source>
</evidence>
<dbReference type="EMBL" id="JAMQOL010000006">
    <property type="protein sequence ID" value="MCM4076835.1"/>
    <property type="molecule type" value="Genomic_DNA"/>
</dbReference>
<feature type="domain" description="Pyrrolo-quinoline quinone repeat" evidence="2">
    <location>
        <begin position="88"/>
        <end position="267"/>
    </location>
</feature>
<evidence type="ECO:0000259" key="2">
    <source>
        <dbReference type="Pfam" id="PF13360"/>
    </source>
</evidence>
<gene>
    <name evidence="3" type="ORF">LXN57_04550</name>
</gene>
<proteinExistence type="predicted"/>
<protein>
    <submittedName>
        <fullName evidence="3">PQQ-like beta-propeller repeat protein</fullName>
    </submittedName>
</protein>
<accession>A0ABT0XT81</accession>
<comment type="caution">
    <text evidence="3">The sequence shown here is derived from an EMBL/GenBank/DDBJ whole genome shotgun (WGS) entry which is preliminary data.</text>
</comment>
<evidence type="ECO:0000256" key="1">
    <source>
        <dbReference type="SAM" id="MobiDB-lite"/>
    </source>
</evidence>
<evidence type="ECO:0000313" key="3">
    <source>
        <dbReference type="EMBL" id="MCM4076835.1"/>
    </source>
</evidence>
<dbReference type="Proteomes" id="UP001523216">
    <property type="component" value="Unassembled WGS sequence"/>
</dbReference>
<sequence length="451" mass="47525">MSTIELGELPTADDDRGAPTGSARLDRRLVRQIALAVAVMLCAVSLTGSEVPRAHGLRPVWSVPIGEAQGTALSRDTLFVYRTANSTTTIAAHELATGAVRWQRTINGAIGYVQPADAAGMLLIPTDGQLVKLPSANDGSAFHAEVHGATIALSVATGEELWRTTGEPYTVAGDTALMTEFSTGAVLRGLRLIRLGDSSTVWSRDTTGVRSYLSLPMNDRPDKVVTATDAGQIKIYSYASGTLLSSATIPWVASRPEEGYFNDLTGTADVLVVNRSQAQQFDMTIYRTDTMAELWRASETDGYAFACGTALCLSQGEAVVAYDPATGARRWRLDGVVTAWQLSADRVVTGAGADIGPMQLVDSGTGKVVGEPVEGSLASDETAGDGAGRSVFVLRPTTAPEGRTAVTRWDLDTGRQWLLGSIAPVAGPPCSVRPGYLACNRGDSFEVIAVG</sequence>
<dbReference type="Pfam" id="PF13360">
    <property type="entry name" value="PQQ_2"/>
    <property type="match status" value="1"/>
</dbReference>
<organism evidence="3 4">
    <name type="scientific">Paractinoplanes hotanensis</name>
    <dbReference type="NCBI Taxonomy" id="2906497"/>
    <lineage>
        <taxon>Bacteria</taxon>
        <taxon>Bacillati</taxon>
        <taxon>Actinomycetota</taxon>
        <taxon>Actinomycetes</taxon>
        <taxon>Micromonosporales</taxon>
        <taxon>Micromonosporaceae</taxon>
        <taxon>Paractinoplanes</taxon>
    </lineage>
</organism>
<dbReference type="InterPro" id="IPR015943">
    <property type="entry name" value="WD40/YVTN_repeat-like_dom_sf"/>
</dbReference>
<keyword evidence="4" id="KW-1185">Reference proteome</keyword>
<dbReference type="RefSeq" id="WP_251796714.1">
    <property type="nucleotide sequence ID" value="NZ_JAMQOL010000006.1"/>
</dbReference>
<dbReference type="InterPro" id="IPR011047">
    <property type="entry name" value="Quinoprotein_ADH-like_sf"/>
</dbReference>
<feature type="region of interest" description="Disordered" evidence="1">
    <location>
        <begin position="1"/>
        <end position="21"/>
    </location>
</feature>
<reference evidence="3 4" key="1">
    <citation type="submission" date="2022-06" db="EMBL/GenBank/DDBJ databases">
        <title>Actinoplanes abujensis sp. nov., isolated from Nigerian arid soil.</title>
        <authorList>
            <person name="Ding P."/>
        </authorList>
    </citation>
    <scope>NUCLEOTIDE SEQUENCE [LARGE SCALE GENOMIC DNA]</scope>
    <source>
        <strain evidence="4">TRM88002</strain>
    </source>
</reference>
<dbReference type="Gene3D" id="2.130.10.10">
    <property type="entry name" value="YVTN repeat-like/Quinoprotein amine dehydrogenase"/>
    <property type="match status" value="1"/>
</dbReference>